<evidence type="ECO:0000256" key="1">
    <source>
        <dbReference type="ARBA" id="ARBA00007039"/>
    </source>
</evidence>
<dbReference type="GO" id="GO:0009368">
    <property type="term" value="C:endopeptidase Clp complex"/>
    <property type="evidence" value="ECO:0007669"/>
    <property type="project" value="TreeGrafter"/>
</dbReference>
<dbReference type="PRINTS" id="PR00127">
    <property type="entry name" value="CLPPROTEASEP"/>
</dbReference>
<evidence type="ECO:0000256" key="4">
    <source>
        <dbReference type="ARBA" id="ARBA00022670"/>
    </source>
</evidence>
<keyword evidence="3" id="KW-0963">Cytoplasm</keyword>
<evidence type="ECO:0000256" key="3">
    <source>
        <dbReference type="ARBA" id="ARBA00022490"/>
    </source>
</evidence>
<proteinExistence type="inferred from homology"/>
<dbReference type="HAMAP" id="MF_00444">
    <property type="entry name" value="ClpP"/>
    <property type="match status" value="1"/>
</dbReference>
<dbReference type="FunFam" id="3.90.226.10:FF:000001">
    <property type="entry name" value="ATP-dependent Clp protease proteolytic subunit"/>
    <property type="match status" value="1"/>
</dbReference>
<comment type="catalytic activity">
    <reaction evidence="7">
        <text>Hydrolysis of proteins to small peptides in the presence of ATP and magnesium. alpha-casein is the usual test substrate. In the absence of ATP, only oligopeptides shorter than five residues are hydrolyzed (such as succinyl-Leu-Tyr-|-NHMec, and Leu-Tyr-Leu-|-Tyr-Trp, in which cleavage of the -Tyr-|-Leu- and -Tyr-|-Trp bonds also occurs).</text>
        <dbReference type="EC" id="3.4.21.92"/>
    </reaction>
</comment>
<dbReference type="GO" id="GO:0006515">
    <property type="term" value="P:protein quality control for misfolded or incompletely synthesized proteins"/>
    <property type="evidence" value="ECO:0007669"/>
    <property type="project" value="TreeGrafter"/>
</dbReference>
<dbReference type="NCBIfam" id="NF009205">
    <property type="entry name" value="PRK12553.1"/>
    <property type="match status" value="1"/>
</dbReference>
<dbReference type="InterPro" id="IPR029045">
    <property type="entry name" value="ClpP/crotonase-like_dom_sf"/>
</dbReference>
<organism evidence="8">
    <name type="scientific">marine sediment metagenome</name>
    <dbReference type="NCBI Taxonomy" id="412755"/>
    <lineage>
        <taxon>unclassified sequences</taxon>
        <taxon>metagenomes</taxon>
        <taxon>ecological metagenomes</taxon>
    </lineage>
</organism>
<name>A0A0F9X2Y3_9ZZZZ</name>
<dbReference type="InterPro" id="IPR033135">
    <property type="entry name" value="ClpP_His_AS"/>
</dbReference>
<gene>
    <name evidence="8" type="ORF">LCGC14_0274450</name>
</gene>
<evidence type="ECO:0000256" key="6">
    <source>
        <dbReference type="ARBA" id="ARBA00022825"/>
    </source>
</evidence>
<dbReference type="SUPFAM" id="SSF52096">
    <property type="entry name" value="ClpP/crotonase"/>
    <property type="match status" value="1"/>
</dbReference>
<dbReference type="InterPro" id="IPR001907">
    <property type="entry name" value="ClpP"/>
</dbReference>
<protein>
    <recommendedName>
        <fullName evidence="2">endopeptidase Clp</fullName>
        <ecNumber evidence="2">3.4.21.92</ecNumber>
    </recommendedName>
</protein>
<evidence type="ECO:0000256" key="7">
    <source>
        <dbReference type="ARBA" id="ARBA00034021"/>
    </source>
</evidence>
<evidence type="ECO:0000256" key="2">
    <source>
        <dbReference type="ARBA" id="ARBA00013230"/>
    </source>
</evidence>
<comment type="caution">
    <text evidence="8">The sequence shown here is derived from an EMBL/GenBank/DDBJ whole genome shotgun (WGS) entry which is preliminary data.</text>
</comment>
<dbReference type="EMBL" id="LAZR01000154">
    <property type="protein sequence ID" value="KKN85828.1"/>
    <property type="molecule type" value="Genomic_DNA"/>
</dbReference>
<evidence type="ECO:0000256" key="5">
    <source>
        <dbReference type="ARBA" id="ARBA00022801"/>
    </source>
</evidence>
<keyword evidence="6" id="KW-0720">Serine protease</keyword>
<dbReference type="NCBIfam" id="NF001368">
    <property type="entry name" value="PRK00277.1"/>
    <property type="match status" value="1"/>
</dbReference>
<dbReference type="EC" id="3.4.21.92" evidence="2"/>
<comment type="similarity">
    <text evidence="1">Belongs to the peptidase S14 family.</text>
</comment>
<dbReference type="GO" id="GO:0051117">
    <property type="term" value="F:ATPase binding"/>
    <property type="evidence" value="ECO:0007669"/>
    <property type="project" value="TreeGrafter"/>
</dbReference>
<dbReference type="AlphaFoldDB" id="A0A0F9X2Y3"/>
<dbReference type="InterPro" id="IPR018215">
    <property type="entry name" value="ClpP_Ser_AS"/>
</dbReference>
<keyword evidence="5" id="KW-0378">Hydrolase</keyword>
<dbReference type="GO" id="GO:0004252">
    <property type="term" value="F:serine-type endopeptidase activity"/>
    <property type="evidence" value="ECO:0007669"/>
    <property type="project" value="UniProtKB-EC"/>
</dbReference>
<dbReference type="GO" id="GO:0004176">
    <property type="term" value="F:ATP-dependent peptidase activity"/>
    <property type="evidence" value="ECO:0007669"/>
    <property type="project" value="InterPro"/>
</dbReference>
<reference evidence="8" key="1">
    <citation type="journal article" date="2015" name="Nature">
        <title>Complex archaea that bridge the gap between prokaryotes and eukaryotes.</title>
        <authorList>
            <person name="Spang A."/>
            <person name="Saw J.H."/>
            <person name="Jorgensen S.L."/>
            <person name="Zaremba-Niedzwiedzka K."/>
            <person name="Martijn J."/>
            <person name="Lind A.E."/>
            <person name="van Eijk R."/>
            <person name="Schleper C."/>
            <person name="Guy L."/>
            <person name="Ettema T.J."/>
        </authorList>
    </citation>
    <scope>NUCLEOTIDE SEQUENCE</scope>
</reference>
<dbReference type="PANTHER" id="PTHR10381:SF70">
    <property type="entry name" value="ATP-DEPENDENT CLP PROTEASE PROTEOLYTIC SUBUNIT"/>
    <property type="match status" value="1"/>
</dbReference>
<dbReference type="PROSITE" id="PS00381">
    <property type="entry name" value="CLP_PROTEASE_SER"/>
    <property type="match status" value="1"/>
</dbReference>
<dbReference type="PROSITE" id="PS00382">
    <property type="entry name" value="CLP_PROTEASE_HIS"/>
    <property type="match status" value="1"/>
</dbReference>
<dbReference type="Pfam" id="PF00574">
    <property type="entry name" value="CLP_protease"/>
    <property type="match status" value="1"/>
</dbReference>
<evidence type="ECO:0000313" key="8">
    <source>
        <dbReference type="EMBL" id="KKN85828.1"/>
    </source>
</evidence>
<accession>A0A0F9X2Y3</accession>
<dbReference type="PANTHER" id="PTHR10381">
    <property type="entry name" value="ATP-DEPENDENT CLP PROTEASE PROTEOLYTIC SUBUNIT"/>
    <property type="match status" value="1"/>
</dbReference>
<dbReference type="CDD" id="cd07017">
    <property type="entry name" value="S14_ClpP_2"/>
    <property type="match status" value="1"/>
</dbReference>
<dbReference type="InterPro" id="IPR023562">
    <property type="entry name" value="ClpP/TepA"/>
</dbReference>
<dbReference type="Gene3D" id="3.90.226.10">
    <property type="entry name" value="2-enoyl-CoA Hydratase, Chain A, domain 1"/>
    <property type="match status" value="1"/>
</dbReference>
<sequence length="211" mass="23262">MTKAQHLVPIVVEQSGRGERSYDIYSRLLRDRIVFITGPVDDELANLVIAQLLFLSNDDPHADVNLYINSPGGSVSAGLAVYDTMQFIRPDVTTYCVGVAASMGAVLLTGGAKGKRFVLPNSRVLIHQPLITGVLTGPATELDIEAREIIRLRKRLYEILAGDTGQDVETIERDCDRNKWLDASEIIEYGCADKVLERMPDTDAKSKDKQS</sequence>
<keyword evidence="4" id="KW-0645">Protease</keyword>